<dbReference type="AlphaFoldDB" id="A0A2H1FBY4"/>
<reference evidence="4" key="1">
    <citation type="submission" date="2017-03" db="EMBL/GenBank/DDBJ databases">
        <authorList>
            <person name="Herbold C."/>
        </authorList>
    </citation>
    <scope>NUCLEOTIDE SEQUENCE [LARGE SCALE GENOMIC DNA]</scope>
</reference>
<evidence type="ECO:0000256" key="2">
    <source>
        <dbReference type="SAM" id="Phobius"/>
    </source>
</evidence>
<evidence type="ECO:0000256" key="1">
    <source>
        <dbReference type="SAM" id="MobiDB-lite"/>
    </source>
</evidence>
<accession>A0A2H1FBY4</accession>
<keyword evidence="4" id="KW-1185">Reference proteome</keyword>
<dbReference type="Proteomes" id="UP000230607">
    <property type="component" value="Chromosome 1"/>
</dbReference>
<feature type="compositionally biased region" description="Gly residues" evidence="1">
    <location>
        <begin position="543"/>
        <end position="561"/>
    </location>
</feature>
<feature type="region of interest" description="Disordered" evidence="1">
    <location>
        <begin position="531"/>
        <end position="568"/>
    </location>
</feature>
<feature type="transmembrane region" description="Helical" evidence="2">
    <location>
        <begin position="20"/>
        <end position="41"/>
    </location>
</feature>
<feature type="transmembrane region" description="Helical" evidence="2">
    <location>
        <begin position="640"/>
        <end position="660"/>
    </location>
</feature>
<proteinExistence type="predicted"/>
<keyword evidence="2" id="KW-0812">Transmembrane</keyword>
<keyword evidence="2" id="KW-1133">Transmembrane helix</keyword>
<evidence type="ECO:0000313" key="3">
    <source>
        <dbReference type="EMBL" id="SMH70267.1"/>
    </source>
</evidence>
<organism evidence="3 4">
    <name type="scientific">Candidatus Nitrosotalea okcheonensis</name>
    <dbReference type="NCBI Taxonomy" id="1903276"/>
    <lineage>
        <taxon>Archaea</taxon>
        <taxon>Nitrososphaerota</taxon>
        <taxon>Nitrososphaeria</taxon>
        <taxon>Nitrosotaleales</taxon>
        <taxon>Nitrosotaleaceae</taxon>
        <taxon>Nitrosotalea</taxon>
    </lineage>
</organism>
<dbReference type="PANTHER" id="PTHR35902:SF3">
    <property type="entry name" value="NPCBM-ASSOCIATED, NEW3 DOMAIN OF ALPHA-GALACTOSIDASE"/>
    <property type="match status" value="1"/>
</dbReference>
<dbReference type="EMBL" id="LT841358">
    <property type="protein sequence ID" value="SMH70267.1"/>
    <property type="molecule type" value="Genomic_DNA"/>
</dbReference>
<dbReference type="PANTHER" id="PTHR35902">
    <property type="entry name" value="S-LAYER DOMAIN-LIKE PROTEIN-RELATED"/>
    <property type="match status" value="1"/>
</dbReference>
<dbReference type="OrthoDB" id="11801at2157"/>
<name>A0A2H1FBY4_9ARCH</name>
<protein>
    <submittedName>
        <fullName evidence="3">Uncharacterized protein</fullName>
    </submittedName>
</protein>
<keyword evidence="2" id="KW-0472">Membrane</keyword>
<dbReference type="RefSeq" id="WP_157926438.1">
    <property type="nucleotide sequence ID" value="NZ_LT841358.1"/>
</dbReference>
<gene>
    <name evidence="3" type="ORF">NCS_10074</name>
</gene>
<evidence type="ECO:0000313" key="4">
    <source>
        <dbReference type="Proteomes" id="UP000230607"/>
    </source>
</evidence>
<sequence length="694" mass="72558">MSSTRISVKKFFGKRIAIKIAIPILIVMLFAPTTITSFNAYGQVVTVVPSDNGHLGIVQSQDCFAPLTTILDATYSGPVVVDSYWVDQGTSSSTDITSNPVKKEIGPGEGPSVFAVVLNNRGTAYSITSITAFLNLPSGFAATGESKNPQLLQNYNQASRVANNPAIGNYYGQVAPGASFTMYFNIDVLPTAKVGTFSTTVVANYVQVGVVGQQCTSALLNVPFVLPGKVILDASTVSSNLAPQTNDPVSIEIDNKGSADATGVVATIVDLGNSKGSSGSSSSSGSVVLQSSTTQIVNLGPNTFNIGTIPAKSKAVISTTVYPGTAASGSTQQVTLQINYQNAWGKLLTSTINTGLVIAPNPPQSLNLSYLGNTTTPVITASMLDDLNFAVANNSTDTMSNIVISLVPQSTSVSVVGPSTWTIQNLTPGERQVLTTRVYAANTLIATPTSFTLTATYVSKGQSQTNSLTLGTFVVGDIRLQIYDLSLTTSGGTSSLVGNLLNQGSTTALFTTAQLAPSQLTSAMKAARMTNFTNNTGSNGDNPGQGGQGFHGGQGRNGPGGSSLTQQFIGDLSPDSPIPISIPIRGINYLSSGMYHVVFKVTYADDLKNFHTVLVNGTVNIVRSPPVNISTNQHTLIDSIPLPILIGAPIAVVAAIVFLVKRKKSEKKKLKLLTQGDTDIISIFDSTKKKENES</sequence>